<dbReference type="InterPro" id="IPR001650">
    <property type="entry name" value="Helicase_C-like"/>
</dbReference>
<feature type="domain" description="Helicase C-terminal" evidence="13">
    <location>
        <begin position="401"/>
        <end position="612"/>
    </location>
</feature>
<dbReference type="SMART" id="SM00973">
    <property type="entry name" value="Sec63"/>
    <property type="match status" value="1"/>
</dbReference>
<evidence type="ECO:0000256" key="4">
    <source>
        <dbReference type="ARBA" id="ARBA00022806"/>
    </source>
</evidence>
<name>A0AA88H0K6_NAELO</name>
<dbReference type="EC" id="5.6.2.4" evidence="9"/>
<feature type="compositionally biased region" description="Polar residues" evidence="11">
    <location>
        <begin position="76"/>
        <end position="91"/>
    </location>
</feature>
<dbReference type="EMBL" id="PYSW02000004">
    <property type="protein sequence ID" value="KAG2392640.1"/>
    <property type="molecule type" value="Genomic_DNA"/>
</dbReference>
<keyword evidence="5" id="KW-0067">ATP-binding</keyword>
<sequence>MKPIVMLDCQEDDEDHQSLSLEALLDDIENVKPSSIKLNRKDVFSKPKNLMAKDIIPIDLIPPLRPLDTETKKTTESNNRQYQARQQPSQNESRKGLAPSRINNPKDDFNSSLAKTQDKTEKNVVAPSSNSRSYNTNKTMIASGKQNEISQDQNLLPVSMVHHSFKNLFGFRYFNKLQSQCFHKIYETDDNVVISAPTGSGKSGCMEIGIIRLFEKYFKNGKMSEPGRHKCVYIAPVKALVQEKLAEWKKKFETLGIQVGELTGDSIQTDVSSLDKFDIIVTTPEKYDSLSRRWKDVNCLAFVKTTELILIDEVHLLNEERGAVLEAIVSRIKSISVIQKHSARVIALSATVPNIMDVAEWLDVDPSGTLVFGEEYRPSKLDLKVIGIPNEKKNYFAFEKQLDKKLLQIIEEQSNEKSVLVFCSSRNATMKSALQIVEDSKTLKPNYFIKTNEQKERLKEALPIIEDQQLKDLVINGVGVHSAQLSKSDRNIVETLFANKDLSVICTTSTLSQGLNTPAYLVIVKGTKIYHKGSGYMEYPSMNVLQMIGRAGRAGFEDSGLAIILTDSTMVDYYTNLRNSPYVIESTLHRYLFEHLNAEICLNSVRNITEAIFWVKSTFLYVRIQKNPEYYGLEKSNNLDEKIEEILKKRIEELCEKELLIVNEGSVSSTPFGQVMSRLYIQYKTMCVLLSSVTNYMKEKRLLQLACSSFEFEEFSIRQGEKGILINLNKHDNIRYKIKDKIELAREKVFILIQAILGGVTIESISMRQQAQALLSPLSRLLSCIFEISKNRRYGITCRNAFMLSRKIQVGSWSTESRDKPSISAYQNKSGITIQPNIGSVHSLVSNKYCYVSVERKGILLAQRKICENKSLSFKIDFSEFSESDVECFLCNTYGEEIRATVKINKINGDIKKRSIENVQDNMAIKETPNKKTKSVASSSIEQKEHEAYKMANNAFPPLEKPKVVKAQQKPSMSSTFRKLSIPHQERSNLPANIERLKVKFIVSTPNMDNNFLENVLKFQRETGNCTTFANLFH</sequence>
<dbReference type="GO" id="GO:0043138">
    <property type="term" value="F:3'-5' DNA helicase activity"/>
    <property type="evidence" value="ECO:0007669"/>
    <property type="project" value="UniProtKB-EC"/>
</dbReference>
<evidence type="ECO:0000259" key="13">
    <source>
        <dbReference type="PROSITE" id="PS51194"/>
    </source>
</evidence>
<dbReference type="InterPro" id="IPR052247">
    <property type="entry name" value="Meiotic_Crossover_Helicase"/>
</dbReference>
<dbReference type="RefSeq" id="XP_044554534.1">
    <property type="nucleotide sequence ID" value="XM_044687012.1"/>
</dbReference>
<comment type="catalytic activity">
    <reaction evidence="8">
        <text>Couples ATP hydrolysis with the unwinding of duplex DNA by translocating in the 3'-5' direction.</text>
        <dbReference type="EC" id="5.6.2.4"/>
    </reaction>
</comment>
<comment type="caution">
    <text evidence="14">The sequence shown here is derived from an EMBL/GenBank/DDBJ whole genome shotgun (WGS) entry which is preliminary data.</text>
</comment>
<dbReference type="AlphaFoldDB" id="A0AA88H0K6"/>
<dbReference type="SMART" id="SM00487">
    <property type="entry name" value="DEXDc"/>
    <property type="match status" value="1"/>
</dbReference>
<evidence type="ECO:0000256" key="11">
    <source>
        <dbReference type="SAM" id="MobiDB-lite"/>
    </source>
</evidence>
<evidence type="ECO:0000313" key="14">
    <source>
        <dbReference type="EMBL" id="KAG2392640.1"/>
    </source>
</evidence>
<keyword evidence="2" id="KW-0547">Nucleotide-binding</keyword>
<dbReference type="InterPro" id="IPR014001">
    <property type="entry name" value="Helicase_ATP-bd"/>
</dbReference>
<keyword evidence="4" id="KW-0347">Helicase</keyword>
<dbReference type="GO" id="GO:0005524">
    <property type="term" value="F:ATP binding"/>
    <property type="evidence" value="ECO:0007669"/>
    <property type="project" value="UniProtKB-KW"/>
</dbReference>
<dbReference type="InterPro" id="IPR027417">
    <property type="entry name" value="P-loop_NTPase"/>
</dbReference>
<evidence type="ECO:0000256" key="9">
    <source>
        <dbReference type="ARBA" id="ARBA00034808"/>
    </source>
</evidence>
<dbReference type="SMART" id="SM00490">
    <property type="entry name" value="HELICc"/>
    <property type="match status" value="1"/>
</dbReference>
<dbReference type="SUPFAM" id="SSF46785">
    <property type="entry name" value="Winged helix' DNA-binding domain"/>
    <property type="match status" value="1"/>
</dbReference>
<evidence type="ECO:0000256" key="3">
    <source>
        <dbReference type="ARBA" id="ARBA00022801"/>
    </source>
</evidence>
<feature type="region of interest" description="Disordered" evidence="11">
    <location>
        <begin position="63"/>
        <end position="136"/>
    </location>
</feature>
<dbReference type="PANTHER" id="PTHR47835:SF3">
    <property type="entry name" value="HELICASE FOR MEIOSIS 1"/>
    <property type="match status" value="1"/>
</dbReference>
<dbReference type="Pfam" id="PF00271">
    <property type="entry name" value="Helicase_C"/>
    <property type="match status" value="1"/>
</dbReference>
<dbReference type="PROSITE" id="PS51192">
    <property type="entry name" value="HELICASE_ATP_BIND_1"/>
    <property type="match status" value="1"/>
</dbReference>
<keyword evidence="7" id="KW-0469">Meiosis</keyword>
<dbReference type="InterPro" id="IPR036390">
    <property type="entry name" value="WH_DNA-bd_sf"/>
</dbReference>
<dbReference type="Proteomes" id="UP000816034">
    <property type="component" value="Unassembled WGS sequence"/>
</dbReference>
<dbReference type="CDD" id="cd18795">
    <property type="entry name" value="SF2_C_Ski2"/>
    <property type="match status" value="1"/>
</dbReference>
<dbReference type="GO" id="GO:0016787">
    <property type="term" value="F:hydrolase activity"/>
    <property type="evidence" value="ECO:0007669"/>
    <property type="project" value="UniProtKB-KW"/>
</dbReference>
<protein>
    <recommendedName>
        <fullName evidence="9">DNA 3'-5' helicase</fullName>
        <ecNumber evidence="9">5.6.2.4</ecNumber>
    </recommendedName>
</protein>
<dbReference type="FunFam" id="1.10.10.10:FF:000012">
    <property type="entry name" value="U5 small nuclear ribonucleoprotein helicase"/>
    <property type="match status" value="1"/>
</dbReference>
<dbReference type="SUPFAM" id="SSF158702">
    <property type="entry name" value="Sec63 N-terminal domain-like"/>
    <property type="match status" value="1"/>
</dbReference>
<dbReference type="InterPro" id="IPR011545">
    <property type="entry name" value="DEAD/DEAH_box_helicase_dom"/>
</dbReference>
<dbReference type="PANTHER" id="PTHR47835">
    <property type="entry name" value="HFM1, ATP DEPENDENT DNA HELICASE HOMOLOG"/>
    <property type="match status" value="1"/>
</dbReference>
<reference evidence="14 15" key="1">
    <citation type="journal article" date="2018" name="BMC Genomics">
        <title>The genome of Naegleria lovaniensis, the basis for a comparative approach to unravel pathogenicity factors of the human pathogenic amoeba N. fowleri.</title>
        <authorList>
            <person name="Liechti N."/>
            <person name="Schurch N."/>
            <person name="Bruggmann R."/>
            <person name="Wittwer M."/>
        </authorList>
    </citation>
    <scope>NUCLEOTIDE SEQUENCE [LARGE SCALE GENOMIC DNA]</scope>
    <source>
        <strain evidence="14 15">ATCC 30569</strain>
    </source>
</reference>
<dbReference type="GO" id="GO:0051321">
    <property type="term" value="P:meiotic cell cycle"/>
    <property type="evidence" value="ECO:0007669"/>
    <property type="project" value="UniProtKB-KW"/>
</dbReference>
<dbReference type="SUPFAM" id="SSF52540">
    <property type="entry name" value="P-loop containing nucleoside triphosphate hydrolases"/>
    <property type="match status" value="2"/>
</dbReference>
<proteinExistence type="inferred from homology"/>
<dbReference type="Pfam" id="PF02889">
    <property type="entry name" value="Sec63"/>
    <property type="match status" value="1"/>
</dbReference>
<dbReference type="GeneID" id="68103819"/>
<evidence type="ECO:0000256" key="1">
    <source>
        <dbReference type="ARBA" id="ARBA00010140"/>
    </source>
</evidence>
<evidence type="ECO:0000256" key="8">
    <source>
        <dbReference type="ARBA" id="ARBA00034617"/>
    </source>
</evidence>
<dbReference type="InterPro" id="IPR036388">
    <property type="entry name" value="WH-like_DNA-bd_sf"/>
</dbReference>
<keyword evidence="6" id="KW-0413">Isomerase</keyword>
<keyword evidence="15" id="KW-1185">Reference proteome</keyword>
<dbReference type="Pfam" id="PF00270">
    <property type="entry name" value="DEAD"/>
    <property type="match status" value="1"/>
</dbReference>
<dbReference type="PROSITE" id="PS51194">
    <property type="entry name" value="HELICASE_CTER"/>
    <property type="match status" value="1"/>
</dbReference>
<dbReference type="Gene3D" id="1.10.3380.10">
    <property type="entry name" value="Sec63 N-terminal domain-like domain"/>
    <property type="match status" value="1"/>
</dbReference>
<feature type="compositionally biased region" description="Polar residues" evidence="11">
    <location>
        <begin position="126"/>
        <end position="136"/>
    </location>
</feature>
<comment type="catalytic activity">
    <reaction evidence="10">
        <text>ATP + H2O = ADP + phosphate + H(+)</text>
        <dbReference type="Rhea" id="RHEA:13065"/>
        <dbReference type="ChEBI" id="CHEBI:15377"/>
        <dbReference type="ChEBI" id="CHEBI:15378"/>
        <dbReference type="ChEBI" id="CHEBI:30616"/>
        <dbReference type="ChEBI" id="CHEBI:43474"/>
        <dbReference type="ChEBI" id="CHEBI:456216"/>
        <dbReference type="EC" id="5.6.2.4"/>
    </reaction>
</comment>
<evidence type="ECO:0000256" key="10">
    <source>
        <dbReference type="ARBA" id="ARBA00048988"/>
    </source>
</evidence>
<dbReference type="InterPro" id="IPR004179">
    <property type="entry name" value="Sec63-dom"/>
</dbReference>
<evidence type="ECO:0000259" key="12">
    <source>
        <dbReference type="PROSITE" id="PS51192"/>
    </source>
</evidence>
<dbReference type="Gene3D" id="3.40.50.300">
    <property type="entry name" value="P-loop containing nucleotide triphosphate hydrolases"/>
    <property type="match status" value="2"/>
</dbReference>
<feature type="domain" description="Helicase ATP-binding" evidence="12">
    <location>
        <begin position="183"/>
        <end position="370"/>
    </location>
</feature>
<comment type="similarity">
    <text evidence="1">Belongs to the helicase family. SKI2 subfamily.</text>
</comment>
<dbReference type="GO" id="GO:0003676">
    <property type="term" value="F:nucleic acid binding"/>
    <property type="evidence" value="ECO:0007669"/>
    <property type="project" value="InterPro"/>
</dbReference>
<dbReference type="InterPro" id="IPR057842">
    <property type="entry name" value="WH_MER3"/>
</dbReference>
<evidence type="ECO:0000256" key="2">
    <source>
        <dbReference type="ARBA" id="ARBA00022741"/>
    </source>
</evidence>
<evidence type="ECO:0000313" key="15">
    <source>
        <dbReference type="Proteomes" id="UP000816034"/>
    </source>
</evidence>
<organism evidence="14 15">
    <name type="scientific">Naegleria lovaniensis</name>
    <name type="common">Amoeba</name>
    <dbReference type="NCBI Taxonomy" id="51637"/>
    <lineage>
        <taxon>Eukaryota</taxon>
        <taxon>Discoba</taxon>
        <taxon>Heterolobosea</taxon>
        <taxon>Tetramitia</taxon>
        <taxon>Eutetramitia</taxon>
        <taxon>Vahlkampfiidae</taxon>
        <taxon>Naegleria</taxon>
    </lineage>
</organism>
<evidence type="ECO:0000256" key="6">
    <source>
        <dbReference type="ARBA" id="ARBA00023235"/>
    </source>
</evidence>
<dbReference type="Pfam" id="PF23445">
    <property type="entry name" value="WHD_SNRNP200"/>
    <property type="match status" value="1"/>
</dbReference>
<evidence type="ECO:0000256" key="7">
    <source>
        <dbReference type="ARBA" id="ARBA00023254"/>
    </source>
</evidence>
<dbReference type="Gene3D" id="1.10.10.10">
    <property type="entry name" value="Winged helix-like DNA-binding domain superfamily/Winged helix DNA-binding domain"/>
    <property type="match status" value="1"/>
</dbReference>
<accession>A0AA88H0K6</accession>
<keyword evidence="3" id="KW-0378">Hydrolase</keyword>
<gene>
    <name evidence="14" type="ORF">C9374_011365</name>
</gene>
<evidence type="ECO:0000256" key="5">
    <source>
        <dbReference type="ARBA" id="ARBA00022840"/>
    </source>
</evidence>